<gene>
    <name evidence="6" type="ORF">HD841_003703</name>
</gene>
<feature type="domain" description="Peptidase M16 N-terminal" evidence="4">
    <location>
        <begin position="521"/>
        <end position="654"/>
    </location>
</feature>
<proteinExistence type="inferred from homology"/>
<name>A0A7Y9FR34_9SPHN</name>
<dbReference type="InterPro" id="IPR050361">
    <property type="entry name" value="MPP/UQCRC_Complex"/>
</dbReference>
<dbReference type="InterPro" id="IPR007863">
    <property type="entry name" value="Peptidase_M16_C"/>
</dbReference>
<evidence type="ECO:0000313" key="7">
    <source>
        <dbReference type="Proteomes" id="UP000517753"/>
    </source>
</evidence>
<dbReference type="GO" id="GO:0006508">
    <property type="term" value="P:proteolysis"/>
    <property type="evidence" value="ECO:0007669"/>
    <property type="project" value="UniProtKB-KW"/>
</dbReference>
<accession>A0A7Y9FR34</accession>
<dbReference type="Gene3D" id="3.30.830.10">
    <property type="entry name" value="Metalloenzyme, LuxS/M16 peptidase-like"/>
    <property type="match status" value="4"/>
</dbReference>
<evidence type="ECO:0000256" key="3">
    <source>
        <dbReference type="SAM" id="SignalP"/>
    </source>
</evidence>
<evidence type="ECO:0000256" key="1">
    <source>
        <dbReference type="ARBA" id="ARBA00007261"/>
    </source>
</evidence>
<dbReference type="RefSeq" id="WP_179510278.1">
    <property type="nucleotide sequence ID" value="NZ_JACCBY010000007.1"/>
</dbReference>
<comment type="similarity">
    <text evidence="1">Belongs to the peptidase M16 family.</text>
</comment>
<dbReference type="Pfam" id="PF00675">
    <property type="entry name" value="Peptidase_M16"/>
    <property type="match status" value="2"/>
</dbReference>
<keyword evidence="7" id="KW-1185">Reference proteome</keyword>
<comment type="caution">
    <text evidence="6">The sequence shown here is derived from an EMBL/GenBank/DDBJ whole genome shotgun (WGS) entry which is preliminary data.</text>
</comment>
<protein>
    <submittedName>
        <fullName evidence="6">Zinc protease</fullName>
        <ecNumber evidence="6">3.4.24.-</ecNumber>
    </submittedName>
</protein>
<dbReference type="Pfam" id="PF05193">
    <property type="entry name" value="Peptidase_M16_C"/>
    <property type="match status" value="2"/>
</dbReference>
<feature type="chain" id="PRO_5030965208" evidence="3">
    <location>
        <begin position="22"/>
        <end position="948"/>
    </location>
</feature>
<feature type="signal peptide" evidence="3">
    <location>
        <begin position="1"/>
        <end position="21"/>
    </location>
</feature>
<evidence type="ECO:0000256" key="2">
    <source>
        <dbReference type="ARBA" id="ARBA00023049"/>
    </source>
</evidence>
<organism evidence="6 7">
    <name type="scientific">Sphingomonas melonis</name>
    <dbReference type="NCBI Taxonomy" id="152682"/>
    <lineage>
        <taxon>Bacteria</taxon>
        <taxon>Pseudomonadati</taxon>
        <taxon>Pseudomonadota</taxon>
        <taxon>Alphaproteobacteria</taxon>
        <taxon>Sphingomonadales</taxon>
        <taxon>Sphingomonadaceae</taxon>
        <taxon>Sphingomonas</taxon>
    </lineage>
</organism>
<keyword evidence="2" id="KW-0482">Metalloprotease</keyword>
<dbReference type="AlphaFoldDB" id="A0A7Y9FR34"/>
<keyword evidence="6" id="KW-0378">Hydrolase</keyword>
<dbReference type="SUPFAM" id="SSF63411">
    <property type="entry name" value="LuxS/MPP-like metallohydrolase"/>
    <property type="match status" value="4"/>
</dbReference>
<keyword evidence="6" id="KW-0645">Protease</keyword>
<reference evidence="6 7" key="1">
    <citation type="submission" date="2020-08" db="EMBL/GenBank/DDBJ databases">
        <title>The Agave Microbiome: Exploring the role of microbial communities in plant adaptations to desert environments.</title>
        <authorList>
            <person name="Partida-Martinez L.P."/>
        </authorList>
    </citation>
    <scope>NUCLEOTIDE SEQUENCE [LARGE SCALE GENOMIC DNA]</scope>
    <source>
        <strain evidence="6 7">AS2.3</strain>
    </source>
</reference>
<feature type="domain" description="Peptidase M16 C-terminal" evidence="5">
    <location>
        <begin position="208"/>
        <end position="385"/>
    </location>
</feature>
<evidence type="ECO:0000259" key="5">
    <source>
        <dbReference type="Pfam" id="PF05193"/>
    </source>
</evidence>
<evidence type="ECO:0000259" key="4">
    <source>
        <dbReference type="Pfam" id="PF00675"/>
    </source>
</evidence>
<dbReference type="InterPro" id="IPR011249">
    <property type="entry name" value="Metalloenz_LuxS/M16"/>
</dbReference>
<dbReference type="EC" id="3.4.24.-" evidence="6"/>
<dbReference type="GO" id="GO:0008237">
    <property type="term" value="F:metallopeptidase activity"/>
    <property type="evidence" value="ECO:0007669"/>
    <property type="project" value="UniProtKB-KW"/>
</dbReference>
<dbReference type="Proteomes" id="UP000517753">
    <property type="component" value="Unassembled WGS sequence"/>
</dbReference>
<dbReference type="InterPro" id="IPR011765">
    <property type="entry name" value="Pept_M16_N"/>
</dbReference>
<dbReference type="EMBL" id="JACCBY010000007">
    <property type="protein sequence ID" value="NYD91884.1"/>
    <property type="molecule type" value="Genomic_DNA"/>
</dbReference>
<keyword evidence="3" id="KW-0732">Signal</keyword>
<dbReference type="GO" id="GO:0046872">
    <property type="term" value="F:metal ion binding"/>
    <property type="evidence" value="ECO:0007669"/>
    <property type="project" value="InterPro"/>
</dbReference>
<sequence length="948" mass="99543">MRLVRAALLLGAALLPLAATAQTAKPAAPRANTATVKPIAFTERTLANGLRVYALHDTGTPNVAIQVWYDVGSKDDPRGRSGFAHMFEHLMFKATRNLVSEQMDRLTEDVGGYNNASTNDDFTNYYEVVPANHLQRLLFAEADRMASLVVEPKSFASERDVVKEELRQSTLARPYGKLFSTYLSAAAYTAHPYARSTIGSIENLEAASIDDVRAFHATYYRPDNAILVVAGNFDPAQLDAWVDQYFSKIARPSTPIPRVTVQEPPRTKAVGYTVYEPNTPLPAVMMSWHVPADRDADIPALTVLNTILSTGESSRMYESLVYRDQLAQDASSFLDSKQGTGNLIAYAILAGGKTVDQGEAALKREIARFRDAPVSAAELAEAKNEILTAAIKSRETAEGKARILASSVIIDGDPRAADRQLAAIAQVSAADVQRVARKYLGENQSATIRYLPDTAKPAGKAGDTIAVAPTVQTAPLTPPAQIAVVTPAPEGQRVQPPAPAAPVKADLPQPVETRLANGLRVITVARHDLPIATAYLVASGGQALDPAGRSGVSSLAASLMTKGTITRSATEIARQVESLGGSIGAGSDNEGGTVSVTVKSDQLAPAMTILADVATHPVFAPDELERARAQQVDAITVAFKNPAQLAAMVADRAAFGASPFGAPGGGTPASLKAITRGDVTAAYARTWRPDQATLILVGDVTPAQAKALAEAQLGQWRAPTTAAPVAAPVAAFPAPRTIVVDMPGAGQAGVVVERPVIARADARYYPLAVANTVLGGGFSSRLNQEVRIKRGLAYGASSGVDAARTIGSFAARTQTKNPTAAEVVTLITAEMARMGAAPVPEAELATRKAVLVGNFGRTVETTGGIAGILGEYVLDAVPLTELQSYTSKVEAVTPAAVQSAAAALLDPKAASVAIVGDAKQFITPLKAARPDTETLTEAQLNLDSPTLK</sequence>
<dbReference type="PANTHER" id="PTHR11851">
    <property type="entry name" value="METALLOPROTEASE"/>
    <property type="match status" value="1"/>
</dbReference>
<evidence type="ECO:0000313" key="6">
    <source>
        <dbReference type="EMBL" id="NYD91884.1"/>
    </source>
</evidence>
<dbReference type="PANTHER" id="PTHR11851:SF49">
    <property type="entry name" value="MITOCHONDRIAL-PROCESSING PEPTIDASE SUBUNIT ALPHA"/>
    <property type="match status" value="1"/>
</dbReference>
<feature type="domain" description="Peptidase M16 N-terminal" evidence="4">
    <location>
        <begin position="52"/>
        <end position="199"/>
    </location>
</feature>
<feature type="domain" description="Peptidase M16 C-terminal" evidence="5">
    <location>
        <begin position="674"/>
        <end position="849"/>
    </location>
</feature>